<comment type="caution">
    <text evidence="2">The sequence shown here is derived from an EMBL/GenBank/DDBJ whole genome shotgun (WGS) entry which is preliminary data.</text>
</comment>
<dbReference type="AlphaFoldDB" id="A0A812EUB7"/>
<evidence type="ECO:0000256" key="1">
    <source>
        <dbReference type="SAM" id="Phobius"/>
    </source>
</evidence>
<protein>
    <submittedName>
        <fullName evidence="2">Uncharacterized protein</fullName>
    </submittedName>
</protein>
<feature type="transmembrane region" description="Helical" evidence="1">
    <location>
        <begin position="95"/>
        <end position="113"/>
    </location>
</feature>
<keyword evidence="1" id="KW-0812">Transmembrane</keyword>
<keyword evidence="1" id="KW-1133">Transmembrane helix</keyword>
<accession>A0A812EUB7</accession>
<reference evidence="2" key="1">
    <citation type="submission" date="2021-01" db="EMBL/GenBank/DDBJ databases">
        <authorList>
            <person name="Li R."/>
            <person name="Bekaert M."/>
        </authorList>
    </citation>
    <scope>NUCLEOTIDE SEQUENCE</scope>
    <source>
        <strain evidence="2">Farmed</strain>
    </source>
</reference>
<feature type="transmembrane region" description="Helical" evidence="1">
    <location>
        <begin position="12"/>
        <end position="29"/>
    </location>
</feature>
<sequence>MPLLKYAKSLCYFYFIYSFSQFLLAIAIEQSLFPTFSRYALCSPFLSNTFTFSFLPTSSSIPFLTTIFLHFDLLFLFIPLFFFHPFSFSPSLSRHLFIVFSYYISYYTLHHFATSSFLCSFLHSLFSIFLHLSSSFSLHSIKFSLMQLYA</sequence>
<evidence type="ECO:0000313" key="3">
    <source>
        <dbReference type="Proteomes" id="UP000597762"/>
    </source>
</evidence>
<keyword evidence="3" id="KW-1185">Reference proteome</keyword>
<name>A0A812EUB7_ACAPH</name>
<organism evidence="2 3">
    <name type="scientific">Acanthosepion pharaonis</name>
    <name type="common">Pharaoh cuttlefish</name>
    <name type="synonym">Sepia pharaonis</name>
    <dbReference type="NCBI Taxonomy" id="158019"/>
    <lineage>
        <taxon>Eukaryota</taxon>
        <taxon>Metazoa</taxon>
        <taxon>Spiralia</taxon>
        <taxon>Lophotrochozoa</taxon>
        <taxon>Mollusca</taxon>
        <taxon>Cephalopoda</taxon>
        <taxon>Coleoidea</taxon>
        <taxon>Decapodiformes</taxon>
        <taxon>Sepiida</taxon>
        <taxon>Sepiina</taxon>
        <taxon>Sepiidae</taxon>
        <taxon>Acanthosepion</taxon>
    </lineage>
</organism>
<dbReference type="Proteomes" id="UP000597762">
    <property type="component" value="Unassembled WGS sequence"/>
</dbReference>
<feature type="transmembrane region" description="Helical" evidence="1">
    <location>
        <begin position="61"/>
        <end position="83"/>
    </location>
</feature>
<keyword evidence="1" id="KW-0472">Membrane</keyword>
<proteinExistence type="predicted"/>
<evidence type="ECO:0000313" key="2">
    <source>
        <dbReference type="EMBL" id="CAE1330775.1"/>
    </source>
</evidence>
<gene>
    <name evidence="2" type="ORF">SPHA_80033</name>
</gene>
<dbReference type="EMBL" id="CAHIKZ030005588">
    <property type="protein sequence ID" value="CAE1330775.1"/>
    <property type="molecule type" value="Genomic_DNA"/>
</dbReference>